<keyword evidence="3" id="KW-1185">Reference proteome</keyword>
<evidence type="ECO:0000313" key="2">
    <source>
        <dbReference type="EMBL" id="MEX4009411.1"/>
    </source>
</evidence>
<dbReference type="InterPro" id="IPR000835">
    <property type="entry name" value="HTH_MarR-typ"/>
</dbReference>
<name>A0ABV3WXI4_9HYPH</name>
<dbReference type="SMART" id="SM00347">
    <property type="entry name" value="HTH_MARR"/>
    <property type="match status" value="1"/>
</dbReference>
<dbReference type="PANTHER" id="PTHR33164:SF104">
    <property type="entry name" value="TRANSCRIPTIONAL REGULATORY PROTEIN"/>
    <property type="match status" value="1"/>
</dbReference>
<proteinExistence type="predicted"/>
<dbReference type="Gene3D" id="1.10.10.10">
    <property type="entry name" value="Winged helix-like DNA-binding domain superfamily/Winged helix DNA-binding domain"/>
    <property type="match status" value="1"/>
</dbReference>
<accession>A0ABV3WXI4</accession>
<dbReference type="Proteomes" id="UP001559025">
    <property type="component" value="Unassembled WGS sequence"/>
</dbReference>
<organism evidence="2 3">
    <name type="scientific">Neoaquamicrobium sediminum</name>
    <dbReference type="NCBI Taxonomy" id="1849104"/>
    <lineage>
        <taxon>Bacteria</taxon>
        <taxon>Pseudomonadati</taxon>
        <taxon>Pseudomonadota</taxon>
        <taxon>Alphaproteobacteria</taxon>
        <taxon>Hyphomicrobiales</taxon>
        <taxon>Phyllobacteriaceae</taxon>
        <taxon>Neoaquamicrobium</taxon>
    </lineage>
</organism>
<dbReference type="SUPFAM" id="SSF46785">
    <property type="entry name" value="Winged helix' DNA-binding domain"/>
    <property type="match status" value="1"/>
</dbReference>
<dbReference type="Pfam" id="PF12802">
    <property type="entry name" value="MarR_2"/>
    <property type="match status" value="1"/>
</dbReference>
<dbReference type="PRINTS" id="PR00598">
    <property type="entry name" value="HTHMARR"/>
</dbReference>
<evidence type="ECO:0000313" key="3">
    <source>
        <dbReference type="Proteomes" id="UP001559025"/>
    </source>
</evidence>
<sequence>MNGPDKATVAAWIALARAHRVAMQKVETRLKEEGLPPLAWYDALWELEKVGEGGLRPFELEHALLFEQYNLSRLVDRLVKAGVVERRPCADDRRGHVLAITGEGLAIRAKIWSVYAPAIEAAVGARLSRDEAVSLARLLARIADND</sequence>
<dbReference type="RefSeq" id="WP_368804333.1">
    <property type="nucleotide sequence ID" value="NZ_JAZHFV010000006.1"/>
</dbReference>
<reference evidence="2 3" key="1">
    <citation type="submission" date="2024-01" db="EMBL/GenBank/DDBJ databases">
        <title>New evidence supports the origin of RcGTA from prophage.</title>
        <authorList>
            <person name="Xu Y."/>
            <person name="Liu B."/>
            <person name="Chen F."/>
        </authorList>
    </citation>
    <scope>NUCLEOTIDE SEQUENCE [LARGE SCALE GENOMIC DNA]</scope>
    <source>
        <strain evidence="2 3">CBW1107-2</strain>
    </source>
</reference>
<feature type="domain" description="HTH marR-type" evidence="1">
    <location>
        <begin position="1"/>
        <end position="144"/>
    </location>
</feature>
<comment type="caution">
    <text evidence="2">The sequence shown here is derived from an EMBL/GenBank/DDBJ whole genome shotgun (WGS) entry which is preliminary data.</text>
</comment>
<dbReference type="InterPro" id="IPR036388">
    <property type="entry name" value="WH-like_DNA-bd_sf"/>
</dbReference>
<dbReference type="PROSITE" id="PS50995">
    <property type="entry name" value="HTH_MARR_2"/>
    <property type="match status" value="1"/>
</dbReference>
<dbReference type="InterPro" id="IPR036390">
    <property type="entry name" value="WH_DNA-bd_sf"/>
</dbReference>
<dbReference type="EMBL" id="JAZHFV010000006">
    <property type="protein sequence ID" value="MEX4009411.1"/>
    <property type="molecule type" value="Genomic_DNA"/>
</dbReference>
<gene>
    <name evidence="2" type="ORF">V1479_19030</name>
</gene>
<dbReference type="InterPro" id="IPR039422">
    <property type="entry name" value="MarR/SlyA-like"/>
</dbReference>
<evidence type="ECO:0000259" key="1">
    <source>
        <dbReference type="PROSITE" id="PS50995"/>
    </source>
</evidence>
<protein>
    <submittedName>
        <fullName evidence="2">MarR family winged helix-turn-helix transcriptional regulator</fullName>
    </submittedName>
</protein>
<dbReference type="PANTHER" id="PTHR33164">
    <property type="entry name" value="TRANSCRIPTIONAL REGULATOR, MARR FAMILY"/>
    <property type="match status" value="1"/>
</dbReference>